<feature type="non-terminal residue" evidence="1">
    <location>
        <position position="1"/>
    </location>
</feature>
<feature type="non-terminal residue" evidence="1">
    <location>
        <position position="57"/>
    </location>
</feature>
<comment type="caution">
    <text evidence="1">The sequence shown here is derived from an EMBL/GenBank/DDBJ whole genome shotgun (WGS) entry which is preliminary data.</text>
</comment>
<gene>
    <name evidence="1" type="ORF">M9458_034364</name>
</gene>
<proteinExistence type="predicted"/>
<dbReference type="Proteomes" id="UP001529510">
    <property type="component" value="Unassembled WGS sequence"/>
</dbReference>
<dbReference type="AlphaFoldDB" id="A0ABD0P6Q4"/>
<name>A0ABD0P6Q4_CIRMR</name>
<dbReference type="EMBL" id="JAMKFB020000017">
    <property type="protein sequence ID" value="KAL0169768.1"/>
    <property type="molecule type" value="Genomic_DNA"/>
</dbReference>
<organism evidence="1 2">
    <name type="scientific">Cirrhinus mrigala</name>
    <name type="common">Mrigala</name>
    <dbReference type="NCBI Taxonomy" id="683832"/>
    <lineage>
        <taxon>Eukaryota</taxon>
        <taxon>Metazoa</taxon>
        <taxon>Chordata</taxon>
        <taxon>Craniata</taxon>
        <taxon>Vertebrata</taxon>
        <taxon>Euteleostomi</taxon>
        <taxon>Actinopterygii</taxon>
        <taxon>Neopterygii</taxon>
        <taxon>Teleostei</taxon>
        <taxon>Ostariophysi</taxon>
        <taxon>Cypriniformes</taxon>
        <taxon>Cyprinidae</taxon>
        <taxon>Labeoninae</taxon>
        <taxon>Labeonini</taxon>
        <taxon>Cirrhinus</taxon>
    </lineage>
</organism>
<sequence length="57" mass="6469">RMGSMDLKVKSMLDLRQLESFAMPLFPSKNQDVHKDLPPPRNQELGSTISLQTIAAW</sequence>
<accession>A0ABD0P6Q4</accession>
<keyword evidence="2" id="KW-1185">Reference proteome</keyword>
<evidence type="ECO:0000313" key="2">
    <source>
        <dbReference type="Proteomes" id="UP001529510"/>
    </source>
</evidence>
<protein>
    <submittedName>
        <fullName evidence="1">Uncharacterized protein</fullName>
    </submittedName>
</protein>
<reference evidence="1 2" key="1">
    <citation type="submission" date="2024-05" db="EMBL/GenBank/DDBJ databases">
        <title>Genome sequencing and assembly of Indian major carp, Cirrhinus mrigala (Hamilton, 1822).</title>
        <authorList>
            <person name="Mohindra V."/>
            <person name="Chowdhury L.M."/>
            <person name="Lal K."/>
            <person name="Jena J.K."/>
        </authorList>
    </citation>
    <scope>NUCLEOTIDE SEQUENCE [LARGE SCALE GENOMIC DNA]</scope>
    <source>
        <strain evidence="1">CM1030</strain>
        <tissue evidence="1">Blood</tissue>
    </source>
</reference>
<evidence type="ECO:0000313" key="1">
    <source>
        <dbReference type="EMBL" id="KAL0169768.1"/>
    </source>
</evidence>